<comment type="domain">
    <text evidence="8">Possesses an unusual extended V-shaped dimeric structure with each monomer consisting of three distinct domains arranged along a curved 'spinal' alpha-helix. The N-terminal catalytic domain specifically recognizes the glutamate moiety of the substrate. The second domain is the NADPH-binding domain, and the third C-terminal domain is responsible for dimerization.</text>
</comment>
<feature type="region of interest" description="Disordered" evidence="14">
    <location>
        <begin position="125"/>
        <end position="151"/>
    </location>
</feature>
<dbReference type="InterPro" id="IPR015896">
    <property type="entry name" value="4pyrrol_synth_GluRdtase_dimer"/>
</dbReference>
<dbReference type="SUPFAM" id="SSF51735">
    <property type="entry name" value="NAD(P)-binding Rossmann-fold domains"/>
    <property type="match status" value="1"/>
</dbReference>
<dbReference type="PANTHER" id="PTHR43013">
    <property type="entry name" value="GLUTAMYL-TRNA REDUCTASE"/>
    <property type="match status" value="1"/>
</dbReference>
<dbReference type="GO" id="GO:0019353">
    <property type="term" value="P:protoporphyrinogen IX biosynthetic process from glutamate"/>
    <property type="evidence" value="ECO:0007669"/>
    <property type="project" value="TreeGrafter"/>
</dbReference>
<keyword evidence="19" id="KW-1185">Reference proteome</keyword>
<evidence type="ECO:0000256" key="5">
    <source>
        <dbReference type="ARBA" id="ARBA00023002"/>
    </source>
</evidence>
<evidence type="ECO:0000313" key="18">
    <source>
        <dbReference type="EMBL" id="GMA29373.1"/>
    </source>
</evidence>
<comment type="catalytic activity">
    <reaction evidence="7 8 13">
        <text>(S)-4-amino-5-oxopentanoate + tRNA(Glu) + NADP(+) = L-glutamyl-tRNA(Glu) + NADPH + H(+)</text>
        <dbReference type="Rhea" id="RHEA:12344"/>
        <dbReference type="Rhea" id="RHEA-COMP:9663"/>
        <dbReference type="Rhea" id="RHEA-COMP:9680"/>
        <dbReference type="ChEBI" id="CHEBI:15378"/>
        <dbReference type="ChEBI" id="CHEBI:57501"/>
        <dbReference type="ChEBI" id="CHEBI:57783"/>
        <dbReference type="ChEBI" id="CHEBI:58349"/>
        <dbReference type="ChEBI" id="CHEBI:78442"/>
        <dbReference type="ChEBI" id="CHEBI:78520"/>
        <dbReference type="EC" id="1.2.1.70"/>
    </reaction>
</comment>
<dbReference type="InterPro" id="IPR006151">
    <property type="entry name" value="Shikm_DH/Glu-tRNA_Rdtase"/>
</dbReference>
<evidence type="ECO:0000256" key="4">
    <source>
        <dbReference type="ARBA" id="ARBA00022857"/>
    </source>
</evidence>
<proteinExistence type="inferred from homology"/>
<dbReference type="HAMAP" id="MF_00087">
    <property type="entry name" value="Glu_tRNA_reductase"/>
    <property type="match status" value="1"/>
</dbReference>
<evidence type="ECO:0000256" key="9">
    <source>
        <dbReference type="PIRSR" id="PIRSR000445-1"/>
    </source>
</evidence>
<comment type="subunit">
    <text evidence="8">Homodimer.</text>
</comment>
<evidence type="ECO:0000256" key="1">
    <source>
        <dbReference type="ARBA" id="ARBA00005059"/>
    </source>
</evidence>
<feature type="domain" description="Tetrapyrrole biosynthesis glutamyl-tRNA reductase dimerisation" evidence="15">
    <location>
        <begin position="318"/>
        <end position="410"/>
    </location>
</feature>
<dbReference type="PROSITE" id="PS00747">
    <property type="entry name" value="GLUTR"/>
    <property type="match status" value="1"/>
</dbReference>
<dbReference type="NCBIfam" id="NF000750">
    <property type="entry name" value="PRK00045.3-4"/>
    <property type="match status" value="1"/>
</dbReference>
<feature type="domain" description="Glutamyl-tRNA reductase N-terminal" evidence="17">
    <location>
        <begin position="6"/>
        <end position="158"/>
    </location>
</feature>
<dbReference type="EMBL" id="BSUL01000001">
    <property type="protein sequence ID" value="GMA29373.1"/>
    <property type="molecule type" value="Genomic_DNA"/>
</dbReference>
<feature type="binding site" evidence="8 10">
    <location>
        <begin position="46"/>
        <end position="49"/>
    </location>
    <ligand>
        <name>substrate</name>
    </ligand>
</feature>
<feature type="binding site" evidence="8 11">
    <location>
        <begin position="191"/>
        <end position="196"/>
    </location>
    <ligand>
        <name>NADP(+)</name>
        <dbReference type="ChEBI" id="CHEBI:58349"/>
    </ligand>
</feature>
<feature type="binding site" evidence="8 10">
    <location>
        <begin position="116"/>
        <end position="118"/>
    </location>
    <ligand>
        <name>substrate</name>
    </ligand>
</feature>
<evidence type="ECO:0000256" key="8">
    <source>
        <dbReference type="HAMAP-Rule" id="MF_00087"/>
    </source>
</evidence>
<dbReference type="PANTHER" id="PTHR43013:SF1">
    <property type="entry name" value="GLUTAMYL-TRNA REDUCTASE"/>
    <property type="match status" value="1"/>
</dbReference>
<comment type="similarity">
    <text evidence="2 8 13">Belongs to the glutamyl-tRNA reductase family.</text>
</comment>
<evidence type="ECO:0000259" key="15">
    <source>
        <dbReference type="Pfam" id="PF00745"/>
    </source>
</evidence>
<feature type="domain" description="Quinate/shikimate 5-dehydrogenase/glutamyl-tRNA reductase" evidence="16">
    <location>
        <begin position="173"/>
        <end position="300"/>
    </location>
</feature>
<dbReference type="PIRSF" id="PIRSF000445">
    <property type="entry name" value="4pyrrol_synth_GluRdtase"/>
    <property type="match status" value="1"/>
</dbReference>
<reference evidence="18 19" key="1">
    <citation type="journal article" date="2014" name="Int. J. Syst. Evol. Microbiol.">
        <title>Complete genome sequence of Corynebacterium casei LMG S-19264T (=DSM 44701T), isolated from a smear-ripened cheese.</title>
        <authorList>
            <consortium name="US DOE Joint Genome Institute (JGI-PGF)"/>
            <person name="Walter F."/>
            <person name="Albersmeier A."/>
            <person name="Kalinowski J."/>
            <person name="Ruckert C."/>
        </authorList>
    </citation>
    <scope>NUCLEOTIDE SEQUENCE [LARGE SCALE GENOMIC DNA]</scope>
    <source>
        <strain evidence="18 19">NBRC 112289</strain>
    </source>
</reference>
<dbReference type="InterPro" id="IPR018214">
    <property type="entry name" value="GluRdtase_CS"/>
</dbReference>
<sequence length="428" mass="46433">MLVSLSATHRRTPFETLERLSVTSEDFAGRLVASSEAVSGAVVVATCNRFEVYLELDDPVTAGRAVALEATANEMHRSFGLDERELGELLDVRTGPEAVEHLFSVTAGLDSVVIGEGEIAGQVRRSLEDARSRGTTSPELERAFQHASQTNRGIRKTTALAHAGRSLVRLSLELAASRVEDWSAARVLLVGTGSYARATLAALRDRGVVDVAVHSPSGNGARFALPRGLRDVPAAALAAELAQADLVITCTSSVQVVDRALIESGRLQHGARRQLVIDLGMPRNVNPDVRGLELLELLDLEIIRLHAPLEELNATEDAQQLVRRAVDDYADARAEQALAPAVSALRQHVHGVLEEEIARLRRRGGDPETEAAMRHLVGVLLHEPSVRARELAREGEPERFIDGVEALFGLEVERRDRRDERGPGLLAV</sequence>
<dbReference type="InterPro" id="IPR036291">
    <property type="entry name" value="NAD(P)-bd_dom_sf"/>
</dbReference>
<keyword evidence="5 8" id="KW-0560">Oxidoreductase</keyword>
<evidence type="ECO:0000256" key="14">
    <source>
        <dbReference type="SAM" id="MobiDB-lite"/>
    </source>
</evidence>
<organism evidence="18 19">
    <name type="scientific">Arenivirga flava</name>
    <dbReference type="NCBI Taxonomy" id="1930060"/>
    <lineage>
        <taxon>Bacteria</taxon>
        <taxon>Bacillati</taxon>
        <taxon>Actinomycetota</taxon>
        <taxon>Actinomycetes</taxon>
        <taxon>Micrococcales</taxon>
        <taxon>Microbacteriaceae</taxon>
        <taxon>Arenivirga</taxon>
    </lineage>
</organism>
<evidence type="ECO:0000256" key="10">
    <source>
        <dbReference type="PIRSR" id="PIRSR000445-2"/>
    </source>
</evidence>
<dbReference type="Proteomes" id="UP001157160">
    <property type="component" value="Unassembled WGS sequence"/>
</dbReference>
<gene>
    <name evidence="8 18" type="primary">hemA</name>
    <name evidence="18" type="ORF">GCM10025874_26260</name>
</gene>
<keyword evidence="6 8" id="KW-0627">Porphyrin biosynthesis</keyword>
<evidence type="ECO:0000259" key="17">
    <source>
        <dbReference type="Pfam" id="PF05201"/>
    </source>
</evidence>
<dbReference type="Gene3D" id="3.30.460.30">
    <property type="entry name" value="Glutamyl-tRNA reductase, N-terminal domain"/>
    <property type="match status" value="1"/>
</dbReference>
<comment type="caution">
    <text evidence="18">The sequence shown here is derived from an EMBL/GenBank/DDBJ whole genome shotgun (WGS) entry which is preliminary data.</text>
</comment>
<protein>
    <recommendedName>
        <fullName evidence="3 8">Glutamyl-tRNA reductase</fullName>
        <shortName evidence="8">GluTR</shortName>
        <ecNumber evidence="3 8">1.2.1.70</ecNumber>
    </recommendedName>
</protein>
<dbReference type="RefSeq" id="WP_284233409.1">
    <property type="nucleotide sequence ID" value="NZ_BSUL01000001.1"/>
</dbReference>
<dbReference type="SUPFAM" id="SSF69742">
    <property type="entry name" value="Glutamyl tRNA-reductase catalytic, N-terminal domain"/>
    <property type="match status" value="1"/>
</dbReference>
<evidence type="ECO:0000259" key="16">
    <source>
        <dbReference type="Pfam" id="PF01488"/>
    </source>
</evidence>
<name>A0AA37UF82_9MICO</name>
<keyword evidence="4 8" id="KW-0521">NADP</keyword>
<comment type="pathway">
    <text evidence="1 8 13">Porphyrin-containing compound metabolism; protoporphyrin-IX biosynthesis; 5-aminolevulinate from L-glutamyl-tRNA(Glu): step 1/2.</text>
</comment>
<feature type="binding site" evidence="8 10">
    <location>
        <position position="122"/>
    </location>
    <ligand>
        <name>substrate</name>
    </ligand>
</feature>
<dbReference type="InterPro" id="IPR015895">
    <property type="entry name" value="4pyrrol_synth_GluRdtase_N"/>
</dbReference>
<dbReference type="GO" id="GO:0008883">
    <property type="term" value="F:glutamyl-tRNA reductase activity"/>
    <property type="evidence" value="ECO:0007669"/>
    <property type="project" value="UniProtKB-UniRule"/>
</dbReference>
<evidence type="ECO:0000313" key="19">
    <source>
        <dbReference type="Proteomes" id="UP001157160"/>
    </source>
</evidence>
<feature type="binding site" evidence="8 10">
    <location>
        <position position="111"/>
    </location>
    <ligand>
        <name>substrate</name>
    </ligand>
</feature>
<dbReference type="InterPro" id="IPR036453">
    <property type="entry name" value="GluRdtase_dimer_dom_sf"/>
</dbReference>
<evidence type="ECO:0000256" key="2">
    <source>
        <dbReference type="ARBA" id="ARBA00005916"/>
    </source>
</evidence>
<dbReference type="GO" id="GO:0050661">
    <property type="term" value="F:NADP binding"/>
    <property type="evidence" value="ECO:0007669"/>
    <property type="project" value="InterPro"/>
</dbReference>
<evidence type="ECO:0000256" key="3">
    <source>
        <dbReference type="ARBA" id="ARBA00012970"/>
    </source>
</evidence>
<dbReference type="AlphaFoldDB" id="A0AA37UF82"/>
<comment type="function">
    <text evidence="8">Catalyzes the NADPH-dependent reduction of glutamyl-tRNA(Glu) to glutamate 1-semialdehyde (GSA).</text>
</comment>
<evidence type="ECO:0000256" key="12">
    <source>
        <dbReference type="PIRSR" id="PIRSR000445-4"/>
    </source>
</evidence>
<dbReference type="EC" id="1.2.1.70" evidence="3 8"/>
<comment type="miscellaneous">
    <text evidence="8">During catalysis, the active site Cys acts as a nucleophile attacking the alpha-carbonyl group of tRNA-bound glutamate with the formation of a thioester intermediate between enzyme and glutamate, and the concomitant release of tRNA(Glu). The thioester intermediate is finally reduced by direct hydride transfer from NADPH, to form the product GSA.</text>
</comment>
<dbReference type="InterPro" id="IPR000343">
    <property type="entry name" value="4pyrrol_synth_GluRdtase"/>
</dbReference>
<dbReference type="Pfam" id="PF05201">
    <property type="entry name" value="GlutR_N"/>
    <property type="match status" value="1"/>
</dbReference>
<feature type="site" description="Important for activity" evidence="8 12">
    <location>
        <position position="101"/>
    </location>
</feature>
<dbReference type="NCBIfam" id="TIGR01035">
    <property type="entry name" value="hemA"/>
    <property type="match status" value="1"/>
</dbReference>
<dbReference type="Gene3D" id="3.40.50.720">
    <property type="entry name" value="NAD(P)-binding Rossmann-like Domain"/>
    <property type="match status" value="1"/>
</dbReference>
<dbReference type="Pfam" id="PF01488">
    <property type="entry name" value="Shikimate_DH"/>
    <property type="match status" value="1"/>
</dbReference>
<dbReference type="SUPFAM" id="SSF69075">
    <property type="entry name" value="Glutamyl tRNA-reductase dimerization domain"/>
    <property type="match status" value="1"/>
</dbReference>
<dbReference type="Pfam" id="PF00745">
    <property type="entry name" value="GlutR_dimer"/>
    <property type="match status" value="1"/>
</dbReference>
<evidence type="ECO:0000256" key="7">
    <source>
        <dbReference type="ARBA" id="ARBA00047464"/>
    </source>
</evidence>
<accession>A0AA37UF82</accession>
<dbReference type="InterPro" id="IPR036343">
    <property type="entry name" value="GluRdtase_N_sf"/>
</dbReference>
<evidence type="ECO:0000256" key="11">
    <source>
        <dbReference type="PIRSR" id="PIRSR000445-3"/>
    </source>
</evidence>
<feature type="active site" description="Nucleophile" evidence="8 9">
    <location>
        <position position="47"/>
    </location>
</feature>
<evidence type="ECO:0000256" key="6">
    <source>
        <dbReference type="ARBA" id="ARBA00023244"/>
    </source>
</evidence>
<evidence type="ECO:0000256" key="13">
    <source>
        <dbReference type="RuleBase" id="RU000584"/>
    </source>
</evidence>